<dbReference type="KEGG" id="bgok:Pr1d_49890"/>
<dbReference type="Proteomes" id="UP000323917">
    <property type="component" value="Chromosome"/>
</dbReference>
<organism evidence="1 2">
    <name type="scientific">Bythopirellula goksoeyrii</name>
    <dbReference type="NCBI Taxonomy" id="1400387"/>
    <lineage>
        <taxon>Bacteria</taxon>
        <taxon>Pseudomonadati</taxon>
        <taxon>Planctomycetota</taxon>
        <taxon>Planctomycetia</taxon>
        <taxon>Pirellulales</taxon>
        <taxon>Lacipirellulaceae</taxon>
        <taxon>Bythopirellula</taxon>
    </lineage>
</organism>
<dbReference type="AlphaFoldDB" id="A0A5B9QUP8"/>
<gene>
    <name evidence="1" type="ORF">Pr1d_49890</name>
</gene>
<evidence type="ECO:0000313" key="1">
    <source>
        <dbReference type="EMBL" id="QEG37643.1"/>
    </source>
</evidence>
<keyword evidence="2" id="KW-1185">Reference proteome</keyword>
<accession>A0A5B9QUP8</accession>
<protein>
    <submittedName>
        <fullName evidence="1">Uncharacterized protein</fullName>
    </submittedName>
</protein>
<name>A0A5B9QUP8_9BACT</name>
<reference evidence="1 2" key="1">
    <citation type="submission" date="2019-08" db="EMBL/GenBank/DDBJ databases">
        <title>Deep-cultivation of Planctomycetes and their phenomic and genomic characterization uncovers novel biology.</title>
        <authorList>
            <person name="Wiegand S."/>
            <person name="Jogler M."/>
            <person name="Boedeker C."/>
            <person name="Pinto D."/>
            <person name="Vollmers J."/>
            <person name="Rivas-Marin E."/>
            <person name="Kohn T."/>
            <person name="Peeters S.H."/>
            <person name="Heuer A."/>
            <person name="Rast P."/>
            <person name="Oberbeckmann S."/>
            <person name="Bunk B."/>
            <person name="Jeske O."/>
            <person name="Meyerdierks A."/>
            <person name="Storesund J.E."/>
            <person name="Kallscheuer N."/>
            <person name="Luecker S."/>
            <person name="Lage O.M."/>
            <person name="Pohl T."/>
            <person name="Merkel B.J."/>
            <person name="Hornburger P."/>
            <person name="Mueller R.-W."/>
            <person name="Bruemmer F."/>
            <person name="Labrenz M."/>
            <person name="Spormann A.M."/>
            <person name="Op den Camp H."/>
            <person name="Overmann J."/>
            <person name="Amann R."/>
            <person name="Jetten M.S.M."/>
            <person name="Mascher T."/>
            <person name="Medema M.H."/>
            <person name="Devos D.P."/>
            <person name="Kaster A.-K."/>
            <person name="Ovreas L."/>
            <person name="Rohde M."/>
            <person name="Galperin M.Y."/>
            <person name="Jogler C."/>
        </authorList>
    </citation>
    <scope>NUCLEOTIDE SEQUENCE [LARGE SCALE GENOMIC DNA]</scope>
    <source>
        <strain evidence="1 2">Pr1d</strain>
    </source>
</reference>
<sequence>MLLVNKSTSPLGFKPKKKARTPRTAAIAGPWRTRIEFIITPFYFRLMYSHSSQTSLKAQRTRRRRVSQSRNSCVFSANLCALAHSALNSSIRGLSSLAFYHRGAASRRAGHGTCFPSHGLWPRPGLNHAYSTNSSTGKLFSLTISSAERSLFASHHLAYPSWLLAKFGSPCISR</sequence>
<evidence type="ECO:0000313" key="2">
    <source>
        <dbReference type="Proteomes" id="UP000323917"/>
    </source>
</evidence>
<dbReference type="EMBL" id="CP042913">
    <property type="protein sequence ID" value="QEG37643.1"/>
    <property type="molecule type" value="Genomic_DNA"/>
</dbReference>
<proteinExistence type="predicted"/>